<name>A0A6V8NLR7_9ACTN</name>
<comment type="caution">
    <text evidence="1">The sequence shown here is derived from an EMBL/GenBank/DDBJ whole genome shotgun (WGS) entry which is preliminary data.</text>
</comment>
<gene>
    <name evidence="1" type="ORF">HKBW3S03_01803</name>
</gene>
<dbReference type="AlphaFoldDB" id="A0A6V8NLR7"/>
<dbReference type="Proteomes" id="UP000574717">
    <property type="component" value="Unassembled WGS sequence"/>
</dbReference>
<proteinExistence type="predicted"/>
<protein>
    <submittedName>
        <fullName evidence="1">Uncharacterized protein</fullName>
    </submittedName>
</protein>
<evidence type="ECO:0000313" key="2">
    <source>
        <dbReference type="Proteomes" id="UP000574717"/>
    </source>
</evidence>
<reference evidence="1 2" key="1">
    <citation type="journal article" date="2020" name="Front. Microbiol.">
        <title>Single-cell genomics of novel Actinobacteria with the Wood-Ljungdahl pathway discovered in a serpentinizing system.</title>
        <authorList>
            <person name="Merino N."/>
            <person name="Kawai M."/>
            <person name="Boyd E.S."/>
            <person name="Colman D.R."/>
            <person name="McGlynn S.E."/>
            <person name="Nealson K.H."/>
            <person name="Kurokawa K."/>
            <person name="Hongoh Y."/>
        </authorList>
    </citation>
    <scope>NUCLEOTIDE SEQUENCE [LARGE SCALE GENOMIC DNA]</scope>
    <source>
        <strain evidence="1 2">S03</strain>
    </source>
</reference>
<feature type="non-terminal residue" evidence="1">
    <location>
        <position position="1"/>
    </location>
</feature>
<evidence type="ECO:0000313" key="1">
    <source>
        <dbReference type="EMBL" id="GFP20301.1"/>
    </source>
</evidence>
<organism evidence="1 2">
    <name type="scientific">Candidatus Hakubella thermalkaliphila</name>
    <dbReference type="NCBI Taxonomy" id="2754717"/>
    <lineage>
        <taxon>Bacteria</taxon>
        <taxon>Bacillati</taxon>
        <taxon>Actinomycetota</taxon>
        <taxon>Actinomycetota incertae sedis</taxon>
        <taxon>Candidatus Hakubellales</taxon>
        <taxon>Candidatus Hakubellaceae</taxon>
        <taxon>Candidatus Hakubella</taxon>
    </lineage>
</organism>
<dbReference type="EMBL" id="BLRU01000351">
    <property type="protein sequence ID" value="GFP20301.1"/>
    <property type="molecule type" value="Genomic_DNA"/>
</dbReference>
<sequence length="30" mass="3253">LVFYSVLASFGSKMVAAPERINLVGEGSYF</sequence>
<accession>A0A6V8NLR7</accession>